<feature type="domain" description="N-acetyltransferase" evidence="1">
    <location>
        <begin position="157"/>
        <end position="288"/>
    </location>
</feature>
<reference evidence="2 3" key="1">
    <citation type="journal article" date="2020" name="Microb. Ecol.">
        <title>Ecogenomics of the Marine Benthic Filamentous Cyanobacterium Adonisia.</title>
        <authorList>
            <person name="Walter J.M."/>
            <person name="Coutinho F.H."/>
            <person name="Leomil L."/>
            <person name="Hargreaves P.I."/>
            <person name="Campeao M.E."/>
            <person name="Vieira V.V."/>
            <person name="Silva B.S."/>
            <person name="Fistarol G.O."/>
            <person name="Salomon P.S."/>
            <person name="Sawabe T."/>
            <person name="Mino S."/>
            <person name="Hosokawa M."/>
            <person name="Miyashita H."/>
            <person name="Maruyama F."/>
            <person name="van Verk M.C."/>
            <person name="Dutilh B.E."/>
            <person name="Thompson C.C."/>
            <person name="Thompson F.L."/>
        </authorList>
    </citation>
    <scope>NUCLEOTIDE SEQUENCE [LARGE SCALE GENOMIC DNA]</scope>
    <source>
        <strain evidence="2 3">CCMR0082</strain>
    </source>
</reference>
<gene>
    <name evidence="2" type="ORF">D0962_01570</name>
</gene>
<dbReference type="Pfam" id="PF12746">
    <property type="entry name" value="GNAT_acetyltran"/>
    <property type="match status" value="1"/>
</dbReference>
<sequence>MRDSVINREILATAQLHVIQPCQIMAGIQLAEILMWLSTVDQKSLAHCLPDSPQTVISSHCLRRGLAKAWIKGSVSSFAAAIVQIESCPSEPISFEQDIEDLVQILENVQNWDCIIVDYEIAKQLGSVIESALAHSVSYMDDVYFVPGRRIPKIGHACVRELTLKDMPLLEKTANDELKIGCWRDSCSLLTDGIIAAAIVDQQIVATSGTAALSDGYAEIGVYTQPAYRRQGLALAAASLVVNRVQETGRVPVWSAGSTNVASIEMAKKLGFKEYARRTYVILDRIEA</sequence>
<dbReference type="PROSITE" id="PS51186">
    <property type="entry name" value="GNAT"/>
    <property type="match status" value="1"/>
</dbReference>
<name>A0A6M0RZ35_9CYAN</name>
<protein>
    <submittedName>
        <fullName evidence="2">GNAT family N-acetyltransferase</fullName>
    </submittedName>
</protein>
<dbReference type="Gene3D" id="3.40.630.30">
    <property type="match status" value="1"/>
</dbReference>
<evidence type="ECO:0000313" key="2">
    <source>
        <dbReference type="EMBL" id="NEZ61475.1"/>
    </source>
</evidence>
<dbReference type="AlphaFoldDB" id="A0A6M0RZ35"/>
<dbReference type="InterPro" id="IPR000182">
    <property type="entry name" value="GNAT_dom"/>
</dbReference>
<dbReference type="GO" id="GO:0016747">
    <property type="term" value="F:acyltransferase activity, transferring groups other than amino-acyl groups"/>
    <property type="evidence" value="ECO:0007669"/>
    <property type="project" value="InterPro"/>
</dbReference>
<dbReference type="Proteomes" id="UP000473574">
    <property type="component" value="Unassembled WGS sequence"/>
</dbReference>
<dbReference type="RefSeq" id="WP_163659315.1">
    <property type="nucleotide sequence ID" value="NZ_QZCE01000001.1"/>
</dbReference>
<evidence type="ECO:0000259" key="1">
    <source>
        <dbReference type="PROSITE" id="PS51186"/>
    </source>
</evidence>
<dbReference type="SUPFAM" id="SSF55729">
    <property type="entry name" value="Acyl-CoA N-acyltransferases (Nat)"/>
    <property type="match status" value="1"/>
</dbReference>
<dbReference type="EMBL" id="QZCE01000001">
    <property type="protein sequence ID" value="NEZ61475.1"/>
    <property type="molecule type" value="Genomic_DNA"/>
</dbReference>
<evidence type="ECO:0000313" key="3">
    <source>
        <dbReference type="Proteomes" id="UP000473574"/>
    </source>
</evidence>
<organism evidence="2 3">
    <name type="scientific">Adonisia turfae CCMR0082</name>
    <dbReference type="NCBI Taxonomy" id="2304604"/>
    <lineage>
        <taxon>Bacteria</taxon>
        <taxon>Bacillati</taxon>
        <taxon>Cyanobacteriota</taxon>
        <taxon>Adonisia</taxon>
        <taxon>Adonisia turfae</taxon>
    </lineage>
</organism>
<comment type="caution">
    <text evidence="2">The sequence shown here is derived from an EMBL/GenBank/DDBJ whole genome shotgun (WGS) entry which is preliminary data.</text>
</comment>
<keyword evidence="2" id="KW-0808">Transferase</keyword>
<proteinExistence type="predicted"/>
<dbReference type="InterPro" id="IPR016181">
    <property type="entry name" value="Acyl_CoA_acyltransferase"/>
</dbReference>
<accession>A0A6M0RZ35</accession>
<dbReference type="InterPro" id="IPR027365">
    <property type="entry name" value="GNAT_acetyltra_YdfB-like"/>
</dbReference>